<protein>
    <submittedName>
        <fullName evidence="1">Uncharacterized protein</fullName>
    </submittedName>
</protein>
<keyword evidence="2" id="KW-1185">Reference proteome</keyword>
<dbReference type="Proteomes" id="UP001162156">
    <property type="component" value="Unassembled WGS sequence"/>
</dbReference>
<comment type="caution">
    <text evidence="1">The sequence shown here is derived from an EMBL/GenBank/DDBJ whole genome shotgun (WGS) entry which is preliminary data.</text>
</comment>
<reference evidence="1" key="1">
    <citation type="journal article" date="2023" name="Insect Mol. Biol.">
        <title>Genome sequencing provides insights into the evolution of gene families encoding plant cell wall-degrading enzymes in longhorned beetles.</title>
        <authorList>
            <person name="Shin N.R."/>
            <person name="Okamura Y."/>
            <person name="Kirsch R."/>
            <person name="Pauchet Y."/>
        </authorList>
    </citation>
    <scope>NUCLEOTIDE SEQUENCE</scope>
    <source>
        <strain evidence="1">RBIC_L_NR</strain>
    </source>
</reference>
<name>A0AAV8X848_9CUCU</name>
<evidence type="ECO:0000313" key="1">
    <source>
        <dbReference type="EMBL" id="KAJ8934882.1"/>
    </source>
</evidence>
<organism evidence="1 2">
    <name type="scientific">Rhamnusium bicolor</name>
    <dbReference type="NCBI Taxonomy" id="1586634"/>
    <lineage>
        <taxon>Eukaryota</taxon>
        <taxon>Metazoa</taxon>
        <taxon>Ecdysozoa</taxon>
        <taxon>Arthropoda</taxon>
        <taxon>Hexapoda</taxon>
        <taxon>Insecta</taxon>
        <taxon>Pterygota</taxon>
        <taxon>Neoptera</taxon>
        <taxon>Endopterygota</taxon>
        <taxon>Coleoptera</taxon>
        <taxon>Polyphaga</taxon>
        <taxon>Cucujiformia</taxon>
        <taxon>Chrysomeloidea</taxon>
        <taxon>Cerambycidae</taxon>
        <taxon>Lepturinae</taxon>
        <taxon>Rhagiini</taxon>
        <taxon>Rhamnusium</taxon>
    </lineage>
</organism>
<proteinExistence type="predicted"/>
<accession>A0AAV8X848</accession>
<dbReference type="AlphaFoldDB" id="A0AAV8X848"/>
<sequence>MNNSNMQNYTIFSFIVGIVVLILTSTMSKASVISCPPSSLQEQANPALRQLCFAIEQAVDEVVPQTQCKYYSNINFICELTEITVRFFDISCNSK</sequence>
<gene>
    <name evidence="1" type="ORF">NQ314_013161</name>
</gene>
<evidence type="ECO:0000313" key="2">
    <source>
        <dbReference type="Proteomes" id="UP001162156"/>
    </source>
</evidence>
<dbReference type="EMBL" id="JANEYF010003657">
    <property type="protein sequence ID" value="KAJ8934882.1"/>
    <property type="molecule type" value="Genomic_DNA"/>
</dbReference>